<dbReference type="InterPro" id="IPR011392">
    <property type="entry name" value="Tellurite-R_TerY"/>
</dbReference>
<dbReference type="Gene3D" id="3.40.50.410">
    <property type="entry name" value="von Willebrand factor, type A domain"/>
    <property type="match status" value="1"/>
</dbReference>
<sequence>MGFGLPEFVQNPENRCPVTLLLDTSASMRGEPIAELNAGLRAFHHQILCDELASLRVELSVISFGGEARLVQDFCTIDELGPPTLEASGDTPMGDALDLGLRMVDARKAVYRANGIHYYRPWIFLITDGAPTDGIAWQEAALSMQEADLLGRVTFFTVGVQGADMAILRDIASPNRPPLMLQGLKFRDLFQWLSASVRRVSMSRIGGETLALPPVTGWAEIRP</sequence>
<dbReference type="SUPFAM" id="SSF53300">
    <property type="entry name" value="vWA-like"/>
    <property type="match status" value="1"/>
</dbReference>
<organism evidence="2 3">
    <name type="scientific">Pacificispira spongiicola</name>
    <dbReference type="NCBI Taxonomy" id="2729598"/>
    <lineage>
        <taxon>Bacteria</taxon>
        <taxon>Pseudomonadati</taxon>
        <taxon>Pseudomonadota</taxon>
        <taxon>Alphaproteobacteria</taxon>
        <taxon>Rhodospirillales</taxon>
        <taxon>Rhodospirillaceae</taxon>
        <taxon>Pacificispira</taxon>
    </lineage>
</organism>
<gene>
    <name evidence="2" type="ORF">HH303_08015</name>
</gene>
<dbReference type="PIRSF" id="PIRSF020634">
    <property type="entry name" value="TerY_vWA"/>
    <property type="match status" value="1"/>
</dbReference>
<feature type="domain" description="VWFA" evidence="1">
    <location>
        <begin position="17"/>
        <end position="200"/>
    </location>
</feature>
<evidence type="ECO:0000259" key="1">
    <source>
        <dbReference type="PROSITE" id="PS50234"/>
    </source>
</evidence>
<dbReference type="EMBL" id="JABBNT010000002">
    <property type="protein sequence ID" value="NMM44421.1"/>
    <property type="molecule type" value="Genomic_DNA"/>
</dbReference>
<name>A0A7Y0HE24_9PROT</name>
<dbReference type="InterPro" id="IPR002035">
    <property type="entry name" value="VWF_A"/>
</dbReference>
<dbReference type="Pfam" id="PF00092">
    <property type="entry name" value="VWA"/>
    <property type="match status" value="1"/>
</dbReference>
<accession>A0A7Y0HE24</accession>
<proteinExistence type="predicted"/>
<protein>
    <submittedName>
        <fullName evidence="2">VWA domain-containing protein</fullName>
    </submittedName>
</protein>
<dbReference type="PROSITE" id="PS50234">
    <property type="entry name" value="VWFA"/>
    <property type="match status" value="1"/>
</dbReference>
<dbReference type="AlphaFoldDB" id="A0A7Y0HE24"/>
<evidence type="ECO:0000313" key="2">
    <source>
        <dbReference type="EMBL" id="NMM44421.1"/>
    </source>
</evidence>
<dbReference type="SMART" id="SM00327">
    <property type="entry name" value="VWA"/>
    <property type="match status" value="1"/>
</dbReference>
<keyword evidence="3" id="KW-1185">Reference proteome</keyword>
<dbReference type="RefSeq" id="WP_169624710.1">
    <property type="nucleotide sequence ID" value="NZ_JABBNT010000002.1"/>
</dbReference>
<reference evidence="2 3" key="1">
    <citation type="submission" date="2020-04" db="EMBL/GenBank/DDBJ databases">
        <title>Rhodospirillaceae bacterium KN72 isolated from deep sea.</title>
        <authorList>
            <person name="Zhang D.-C."/>
        </authorList>
    </citation>
    <scope>NUCLEOTIDE SEQUENCE [LARGE SCALE GENOMIC DNA]</scope>
    <source>
        <strain evidence="2 3">KN72</strain>
    </source>
</reference>
<dbReference type="Proteomes" id="UP000539372">
    <property type="component" value="Unassembled WGS sequence"/>
</dbReference>
<comment type="caution">
    <text evidence="2">The sequence shown here is derived from an EMBL/GenBank/DDBJ whole genome shotgun (WGS) entry which is preliminary data.</text>
</comment>
<evidence type="ECO:0000313" key="3">
    <source>
        <dbReference type="Proteomes" id="UP000539372"/>
    </source>
</evidence>
<dbReference type="InterPro" id="IPR036465">
    <property type="entry name" value="vWFA_dom_sf"/>
</dbReference>